<comment type="caution">
    <text evidence="1">The sequence shown here is derived from an EMBL/GenBank/DDBJ whole genome shotgun (WGS) entry which is preliminary data.</text>
</comment>
<accession>A0ABU8Y8E4</accession>
<keyword evidence="3" id="KW-1185">Reference proteome</keyword>
<protein>
    <submittedName>
        <fullName evidence="1">Replication protein RepA</fullName>
    </submittedName>
</protein>
<dbReference type="EMBL" id="JBBMGJ010000032">
    <property type="protein sequence ID" value="MEK0146574.1"/>
    <property type="molecule type" value="Genomic_DNA"/>
</dbReference>
<name>A0ABU8Y8E4_9CORY</name>
<evidence type="ECO:0000313" key="2">
    <source>
        <dbReference type="EMBL" id="MEK0146574.1"/>
    </source>
</evidence>
<dbReference type="Proteomes" id="UP001371299">
    <property type="component" value="Unassembled WGS sequence"/>
</dbReference>
<proteinExistence type="predicted"/>
<evidence type="ECO:0000313" key="1">
    <source>
        <dbReference type="EMBL" id="MEK0146563.1"/>
    </source>
</evidence>
<dbReference type="EMBL" id="JBBMGJ010000032">
    <property type="protein sequence ID" value="MEK0146563.1"/>
    <property type="molecule type" value="Genomic_DNA"/>
</dbReference>
<sequence length="319" mass="36188">MQSPHTPDERRAKLEAVRELARRQEHDAAQELLQAQDVGYTSKIFVQALFPYRQVEGNTYSIESGNSSISIVSFNGVPYGKYPRLIMAYIITRAVENAGRLKEGKIDEAEARRIPLGHSMSHFLKAIGIELRANGGKRGNVTLLRKQIKRLASSVITVQSDDGVHARGSNTQVLDDWNLWFDPRDPNQGSFMESELVLTSKFFQYVAESPIPIDLNVLRQLSKPRSMDIYIWLTLKQYWLAKNNRDAYTFTWEMMAANFATKALDSNDARQNFRKEIKKSIRDILTVWPDAGITADTTGVTVTKTATSIRQRPPKPQLD</sequence>
<gene>
    <name evidence="1" type="ORF">WMQ01_10905</name>
    <name evidence="2" type="ORF">WMQ01_10960</name>
</gene>
<dbReference type="InterPro" id="IPR006881">
    <property type="entry name" value="RepA_C"/>
</dbReference>
<dbReference type="RefSeq" id="WP_340418627.1">
    <property type="nucleotide sequence ID" value="NZ_JBBMGJ010000032.1"/>
</dbReference>
<dbReference type="Pfam" id="PF04796">
    <property type="entry name" value="RepA_C"/>
    <property type="match status" value="1"/>
</dbReference>
<reference evidence="1 3" key="1">
    <citation type="submission" date="2024-01" db="EMBL/GenBank/DDBJ databases">
        <title>Description of two novel Corynebacterium species isolated from human nasal passages and skin.</title>
        <authorList>
            <person name="Popowitch E."/>
            <person name="Tran T.H."/>
            <person name="Escapa I.F."/>
            <person name="Bhatt E."/>
            <person name="Sozat A.K."/>
            <person name="Roberts A.Q."/>
            <person name="Segre J.A."/>
            <person name="Kong H."/>
            <person name="Conlan S."/>
            <person name="Lemon K.P."/>
            <person name="Kelly M.S."/>
        </authorList>
    </citation>
    <scope>NUCLEOTIDE SEQUENCE [LARGE SCALE GENOMIC DNA]</scope>
    <source>
        <strain evidence="1 3">KPL2619</strain>
    </source>
</reference>
<evidence type="ECO:0000313" key="3">
    <source>
        <dbReference type="Proteomes" id="UP001371299"/>
    </source>
</evidence>
<organism evidence="1 3">
    <name type="scientific">Corynebacterium yonathiae</name>
    <dbReference type="NCBI Taxonomy" id="2913504"/>
    <lineage>
        <taxon>Bacteria</taxon>
        <taxon>Bacillati</taxon>
        <taxon>Actinomycetota</taxon>
        <taxon>Actinomycetes</taxon>
        <taxon>Mycobacteriales</taxon>
        <taxon>Corynebacteriaceae</taxon>
        <taxon>Corynebacterium</taxon>
    </lineage>
</organism>